<dbReference type="GO" id="GO:0008757">
    <property type="term" value="F:S-adenosylmethionine-dependent methyltransferase activity"/>
    <property type="evidence" value="ECO:0007669"/>
    <property type="project" value="UniProtKB-ARBA"/>
</dbReference>
<evidence type="ECO:0000313" key="2">
    <source>
        <dbReference type="EMBL" id="KAK8770886.1"/>
    </source>
</evidence>
<reference evidence="3" key="3">
    <citation type="submission" date="2024-02" db="EMBL/GenBank/DDBJ databases">
        <authorList>
            <person name="Mcdaniel E.A."/>
            <person name="Celebi F.M."/>
            <person name="Reiter T."/>
            <person name="Weiss E.C."/>
            <person name="Chou S."/>
        </authorList>
    </citation>
    <scope>NUCLEOTIDE SEQUENCE</scope>
    <source>
        <strain evidence="3">F_SG_1</strain>
        <tissue evidence="3">Salivary glands</tissue>
    </source>
</reference>
<reference evidence="3 4" key="1">
    <citation type="journal article" date="2023" name="Arcadia Sci">
        <title>De novo assembly of a long-read Amblyomma americanum tick genome.</title>
        <authorList>
            <person name="Chou S."/>
            <person name="Poskanzer K.E."/>
            <person name="Rollins M."/>
            <person name="Thuy-Boun P.S."/>
        </authorList>
    </citation>
    <scope>NUCLEOTIDE SEQUENCE [LARGE SCALE GENOMIC DNA]</scope>
    <source>
        <strain evidence="3">F_SG_1</strain>
        <tissue evidence="3">Salivary glands</tissue>
    </source>
</reference>
<dbReference type="AlphaFoldDB" id="A0AAQ4EFZ6"/>
<dbReference type="InterPro" id="IPR001214">
    <property type="entry name" value="SET_dom"/>
</dbReference>
<feature type="non-terminal residue" evidence="3">
    <location>
        <position position="83"/>
    </location>
</feature>
<dbReference type="Gene3D" id="2.170.270.10">
    <property type="entry name" value="SET domain"/>
    <property type="match status" value="1"/>
</dbReference>
<evidence type="ECO:0000259" key="1">
    <source>
        <dbReference type="Pfam" id="PF21549"/>
    </source>
</evidence>
<protein>
    <recommendedName>
        <fullName evidence="1">SET domain-containing protein</fullName>
    </recommendedName>
</protein>
<dbReference type="Pfam" id="PF21549">
    <property type="entry name" value="PRDM2_PR"/>
    <property type="match status" value="1"/>
</dbReference>
<organism evidence="3 4">
    <name type="scientific">Amblyomma americanum</name>
    <name type="common">Lone star tick</name>
    <dbReference type="NCBI Taxonomy" id="6943"/>
    <lineage>
        <taxon>Eukaryota</taxon>
        <taxon>Metazoa</taxon>
        <taxon>Ecdysozoa</taxon>
        <taxon>Arthropoda</taxon>
        <taxon>Chelicerata</taxon>
        <taxon>Arachnida</taxon>
        <taxon>Acari</taxon>
        <taxon>Parasitiformes</taxon>
        <taxon>Ixodida</taxon>
        <taxon>Ixodoidea</taxon>
        <taxon>Ixodidae</taxon>
        <taxon>Amblyomminae</taxon>
        <taxon>Amblyomma</taxon>
    </lineage>
</organism>
<comment type="caution">
    <text evidence="3">The sequence shown here is derived from an EMBL/GenBank/DDBJ whole genome shotgun (WGS) entry which is preliminary data.</text>
</comment>
<dbReference type="Proteomes" id="UP001321473">
    <property type="component" value="Unassembled WGS sequence"/>
</dbReference>
<reference evidence="3" key="2">
    <citation type="submission" date="2023-03" db="EMBL/GenBank/DDBJ databases">
        <authorList>
            <person name="Thuy-Boun P."/>
        </authorList>
    </citation>
    <scope>NUCLEOTIDE SEQUENCE</scope>
    <source>
        <strain evidence="3">F_SG_1</strain>
        <tissue evidence="3">Salivary glands</tissue>
    </source>
</reference>
<dbReference type="EMBL" id="JARKHS020016392">
    <property type="protein sequence ID" value="KAK8773735.1"/>
    <property type="molecule type" value="Genomic_DNA"/>
</dbReference>
<feature type="domain" description="SET" evidence="1">
    <location>
        <begin position="9"/>
        <end position="69"/>
    </location>
</feature>
<keyword evidence="4" id="KW-1185">Reference proteome</keyword>
<dbReference type="GO" id="GO:0008170">
    <property type="term" value="F:N-methyltransferase activity"/>
    <property type="evidence" value="ECO:0007669"/>
    <property type="project" value="UniProtKB-ARBA"/>
</dbReference>
<dbReference type="InterPro" id="IPR046341">
    <property type="entry name" value="SET_dom_sf"/>
</dbReference>
<sequence>MLFPACPQVRKDGEVFLVDGCPLDRSNWMRYVNCAASPQEQNLYYRTPKAVDAGEELLVWYGTAFARELWLLGKPRGSGPPVE</sequence>
<dbReference type="GO" id="GO:0008276">
    <property type="term" value="F:protein methyltransferase activity"/>
    <property type="evidence" value="ECO:0007669"/>
    <property type="project" value="UniProtKB-ARBA"/>
</dbReference>
<proteinExistence type="predicted"/>
<name>A0AAQ4EFZ6_AMBAM</name>
<evidence type="ECO:0000313" key="4">
    <source>
        <dbReference type="Proteomes" id="UP001321473"/>
    </source>
</evidence>
<gene>
    <name evidence="3" type="ORF">V5799_011732</name>
    <name evidence="2" type="ORF">V5799_025870</name>
</gene>
<dbReference type="EMBL" id="JARKHS020020437">
    <property type="protein sequence ID" value="KAK8770886.1"/>
    <property type="molecule type" value="Genomic_DNA"/>
</dbReference>
<accession>A0AAQ4EFZ6</accession>
<dbReference type="SUPFAM" id="SSF82199">
    <property type="entry name" value="SET domain"/>
    <property type="match status" value="1"/>
</dbReference>
<evidence type="ECO:0000313" key="3">
    <source>
        <dbReference type="EMBL" id="KAK8773735.1"/>
    </source>
</evidence>